<dbReference type="EMBL" id="BRZM01000043">
    <property type="protein sequence ID" value="GLD60983.1"/>
    <property type="molecule type" value="Genomic_DNA"/>
</dbReference>
<proteinExistence type="predicted"/>
<feature type="domain" description="MARF1 first and second LOTUS" evidence="3">
    <location>
        <begin position="349"/>
        <end position="380"/>
    </location>
</feature>
<protein>
    <submittedName>
        <fullName evidence="4">Meiosis arrest female protein 1 isoform X1</fullName>
    </submittedName>
</protein>
<accession>A0AAD3MVH4</accession>
<organism evidence="4 5">
    <name type="scientific">Lates japonicus</name>
    <name type="common">Japanese lates</name>
    <dbReference type="NCBI Taxonomy" id="270547"/>
    <lineage>
        <taxon>Eukaryota</taxon>
        <taxon>Metazoa</taxon>
        <taxon>Chordata</taxon>
        <taxon>Craniata</taxon>
        <taxon>Vertebrata</taxon>
        <taxon>Euteleostomi</taxon>
        <taxon>Actinopterygii</taxon>
        <taxon>Neopterygii</taxon>
        <taxon>Teleostei</taxon>
        <taxon>Neoteleostei</taxon>
        <taxon>Acanthomorphata</taxon>
        <taxon>Carangaria</taxon>
        <taxon>Carangaria incertae sedis</taxon>
        <taxon>Centropomidae</taxon>
        <taxon>Lates</taxon>
    </lineage>
</organism>
<keyword evidence="2" id="KW-0732">Signal</keyword>
<gene>
    <name evidence="4" type="ORF">AKAME5_001283700</name>
</gene>
<feature type="signal peptide" evidence="2">
    <location>
        <begin position="1"/>
        <end position="27"/>
    </location>
</feature>
<feature type="chain" id="PRO_5042056591" evidence="2">
    <location>
        <begin position="28"/>
        <end position="392"/>
    </location>
</feature>
<reference evidence="4" key="1">
    <citation type="submission" date="2022-08" db="EMBL/GenBank/DDBJ databases">
        <title>Genome sequencing of akame (Lates japonicus).</title>
        <authorList>
            <person name="Hashiguchi Y."/>
            <person name="Takahashi H."/>
        </authorList>
    </citation>
    <scope>NUCLEOTIDE SEQUENCE</scope>
    <source>
        <strain evidence="4">Kochi</strain>
    </source>
</reference>
<dbReference type="AlphaFoldDB" id="A0AAD3MVH4"/>
<evidence type="ECO:0000259" key="3">
    <source>
        <dbReference type="Pfam" id="PF19687"/>
    </source>
</evidence>
<evidence type="ECO:0000256" key="2">
    <source>
        <dbReference type="SAM" id="SignalP"/>
    </source>
</evidence>
<evidence type="ECO:0000313" key="5">
    <source>
        <dbReference type="Proteomes" id="UP001279410"/>
    </source>
</evidence>
<comment type="caution">
    <text evidence="4">The sequence shown here is derived from an EMBL/GenBank/DDBJ whole genome shotgun (WGS) entry which is preliminary data.</text>
</comment>
<dbReference type="InterPro" id="IPR045602">
    <property type="entry name" value="MARF1_LOTUS"/>
</dbReference>
<evidence type="ECO:0000256" key="1">
    <source>
        <dbReference type="SAM" id="MobiDB-lite"/>
    </source>
</evidence>
<name>A0AAD3MVH4_LATJO</name>
<evidence type="ECO:0000313" key="4">
    <source>
        <dbReference type="EMBL" id="GLD60983.1"/>
    </source>
</evidence>
<sequence length="392" mass="41192">MAAVISGMLLVAALLVWSLSILPQALGAPISSSSRPYWALPSPSVHHLFHHIPTPPAAQAFTRPSAPLFHAANPACFLSCPFASVSFLPAPLHGSAWPLATTPVSRSLSSASALSLPSSLPSPIKPRIQCSPIYILPSLLAPEKPRSPGGPRPAATRPCHTSAQCLKGPCQPQEGVQASRGAQLCPSGNVVRQGPSSCPNLSSLRTVNRGGVHLPPVQPPHLCLLPPVLGGLSCPPDILRSRYQVVLVELSPHTDYQLKATVQGCPIGNQCQWPAPYKIEANDSGVSDHWCCSKLCHAQHGDHKYSSGCTANCLPLFKFTEIYEKATRGGGKGTGGSRSAPSAAQQPTTESTGSSQSQEGSSLSGSPVVFEELEYHEPSVDNTMHAGFITNS</sequence>
<keyword evidence="5" id="KW-1185">Reference proteome</keyword>
<dbReference type="Proteomes" id="UP001279410">
    <property type="component" value="Unassembled WGS sequence"/>
</dbReference>
<feature type="region of interest" description="Disordered" evidence="1">
    <location>
        <begin position="329"/>
        <end position="365"/>
    </location>
</feature>
<dbReference type="Pfam" id="PF19687">
    <property type="entry name" value="MARF1_LOTUS"/>
    <property type="match status" value="1"/>
</dbReference>
<feature type="compositionally biased region" description="Low complexity" evidence="1">
    <location>
        <begin position="337"/>
        <end position="365"/>
    </location>
</feature>